<gene>
    <name evidence="1" type="ORF">L6452_25965</name>
</gene>
<dbReference type="EMBL" id="CM042054">
    <property type="protein sequence ID" value="KAI3707442.1"/>
    <property type="molecule type" value="Genomic_DNA"/>
</dbReference>
<reference evidence="2" key="1">
    <citation type="journal article" date="2022" name="Mol. Ecol. Resour.">
        <title>The genomes of chicory, endive, great burdock and yacon provide insights into Asteraceae palaeo-polyploidization history and plant inulin production.</title>
        <authorList>
            <person name="Fan W."/>
            <person name="Wang S."/>
            <person name="Wang H."/>
            <person name="Wang A."/>
            <person name="Jiang F."/>
            <person name="Liu H."/>
            <person name="Zhao H."/>
            <person name="Xu D."/>
            <person name="Zhang Y."/>
        </authorList>
    </citation>
    <scope>NUCLEOTIDE SEQUENCE [LARGE SCALE GENOMIC DNA]</scope>
    <source>
        <strain evidence="2">cv. Niubang</strain>
    </source>
</reference>
<protein>
    <submittedName>
        <fullName evidence="1">Uncharacterized protein</fullName>
    </submittedName>
</protein>
<reference evidence="1 2" key="2">
    <citation type="journal article" date="2022" name="Mol. Ecol. Resour.">
        <title>The genomes of chicory, endive, great burdock and yacon provide insights into Asteraceae paleo-polyploidization history and plant inulin production.</title>
        <authorList>
            <person name="Fan W."/>
            <person name="Wang S."/>
            <person name="Wang H."/>
            <person name="Wang A."/>
            <person name="Jiang F."/>
            <person name="Liu H."/>
            <person name="Zhao H."/>
            <person name="Xu D."/>
            <person name="Zhang Y."/>
        </authorList>
    </citation>
    <scope>NUCLEOTIDE SEQUENCE [LARGE SCALE GENOMIC DNA]</scope>
    <source>
        <strain evidence="2">cv. Niubang</strain>
    </source>
</reference>
<proteinExistence type="predicted"/>
<accession>A0ACB9AC61</accession>
<name>A0ACB9AC61_ARCLA</name>
<keyword evidence="2" id="KW-1185">Reference proteome</keyword>
<organism evidence="1 2">
    <name type="scientific">Arctium lappa</name>
    <name type="common">Greater burdock</name>
    <name type="synonym">Lappa major</name>
    <dbReference type="NCBI Taxonomy" id="4217"/>
    <lineage>
        <taxon>Eukaryota</taxon>
        <taxon>Viridiplantae</taxon>
        <taxon>Streptophyta</taxon>
        <taxon>Embryophyta</taxon>
        <taxon>Tracheophyta</taxon>
        <taxon>Spermatophyta</taxon>
        <taxon>Magnoliopsida</taxon>
        <taxon>eudicotyledons</taxon>
        <taxon>Gunneridae</taxon>
        <taxon>Pentapetalae</taxon>
        <taxon>asterids</taxon>
        <taxon>campanulids</taxon>
        <taxon>Asterales</taxon>
        <taxon>Asteraceae</taxon>
        <taxon>Carduoideae</taxon>
        <taxon>Cardueae</taxon>
        <taxon>Arctiinae</taxon>
        <taxon>Arctium</taxon>
    </lineage>
</organism>
<dbReference type="Proteomes" id="UP001055879">
    <property type="component" value="Linkage Group LG08"/>
</dbReference>
<comment type="caution">
    <text evidence="1">The sequence shown here is derived from an EMBL/GenBank/DDBJ whole genome shotgun (WGS) entry which is preliminary data.</text>
</comment>
<sequence>MTYPALNNMPLPNIEPHRLDAWEWKDVNGNGGDFLVKMAYCSLDNVYPRVMWAKGSQRFHAQKLFVEAAFYYIWKERNNRNFRKESRNPDDLVKNINDTVHMRQVWKTRGQMVSNHVRA</sequence>
<evidence type="ECO:0000313" key="2">
    <source>
        <dbReference type="Proteomes" id="UP001055879"/>
    </source>
</evidence>
<evidence type="ECO:0000313" key="1">
    <source>
        <dbReference type="EMBL" id="KAI3707442.1"/>
    </source>
</evidence>